<dbReference type="RefSeq" id="WP_132080682.1">
    <property type="nucleotide sequence ID" value="NZ_SLUI01000007.1"/>
</dbReference>
<dbReference type="InterPro" id="IPR000014">
    <property type="entry name" value="PAS"/>
</dbReference>
<dbReference type="InterPro" id="IPR013767">
    <property type="entry name" value="PAS_fold"/>
</dbReference>
<dbReference type="AlphaFoldDB" id="A0A4V2Q8J8"/>
<evidence type="ECO:0000259" key="10">
    <source>
        <dbReference type="PROSITE" id="PS51671"/>
    </source>
</evidence>
<dbReference type="PROSITE" id="PS00675">
    <property type="entry name" value="SIGMA54_INTERACT_1"/>
    <property type="match status" value="1"/>
</dbReference>
<evidence type="ECO:0000256" key="7">
    <source>
        <dbReference type="ARBA" id="ARBA00029500"/>
    </source>
</evidence>
<dbReference type="OrthoDB" id="9765164at2"/>
<dbReference type="InterPro" id="IPR058031">
    <property type="entry name" value="AAA_lid_NorR"/>
</dbReference>
<feature type="domain" description="ACT" evidence="10">
    <location>
        <begin position="5"/>
        <end position="79"/>
    </location>
</feature>
<dbReference type="Gene3D" id="1.10.8.60">
    <property type="match status" value="1"/>
</dbReference>
<comment type="caution">
    <text evidence="11">The sequence shown here is derived from an EMBL/GenBank/DDBJ whole genome shotgun (WGS) entry which is preliminary data.</text>
</comment>
<keyword evidence="4" id="KW-0805">Transcription regulation</keyword>
<dbReference type="PROSITE" id="PS00688">
    <property type="entry name" value="SIGMA54_INTERACT_3"/>
    <property type="match status" value="1"/>
</dbReference>
<accession>A0A4V2Q8J8</accession>
<gene>
    <name evidence="11" type="ORF">EV210_107215</name>
</gene>
<dbReference type="GO" id="GO:0005524">
    <property type="term" value="F:ATP binding"/>
    <property type="evidence" value="ECO:0007669"/>
    <property type="project" value="UniProtKB-KW"/>
</dbReference>
<dbReference type="InterPro" id="IPR027417">
    <property type="entry name" value="P-loop_NTPase"/>
</dbReference>
<evidence type="ECO:0000256" key="4">
    <source>
        <dbReference type="ARBA" id="ARBA00023015"/>
    </source>
</evidence>
<dbReference type="PANTHER" id="PTHR32071:SF117">
    <property type="entry name" value="PTS-DEPENDENT DIHYDROXYACETONE KINASE OPERON REGULATORY PROTEIN-RELATED"/>
    <property type="match status" value="1"/>
</dbReference>
<dbReference type="InterPro" id="IPR030828">
    <property type="entry name" value="HTH_TyrR"/>
</dbReference>
<feature type="domain" description="Sigma-54 factor interaction" evidence="8">
    <location>
        <begin position="212"/>
        <end position="441"/>
    </location>
</feature>
<keyword evidence="3" id="KW-0067">ATP-binding</keyword>
<evidence type="ECO:0000313" key="11">
    <source>
        <dbReference type="EMBL" id="TCL36950.1"/>
    </source>
</evidence>
<evidence type="ECO:0000256" key="1">
    <source>
        <dbReference type="ARBA" id="ARBA00022741"/>
    </source>
</evidence>
<dbReference type="InterPro" id="IPR025944">
    <property type="entry name" value="Sigma_54_int_dom_CS"/>
</dbReference>
<dbReference type="Pfam" id="PF18024">
    <property type="entry name" value="HTH_50"/>
    <property type="match status" value="1"/>
</dbReference>
<feature type="domain" description="PAS" evidence="9">
    <location>
        <begin position="85"/>
        <end position="129"/>
    </location>
</feature>
<dbReference type="GO" id="GO:0003677">
    <property type="term" value="F:DNA binding"/>
    <property type="evidence" value="ECO:0007669"/>
    <property type="project" value="UniProtKB-KW"/>
</dbReference>
<dbReference type="Gene3D" id="3.30.70.260">
    <property type="match status" value="1"/>
</dbReference>
<dbReference type="Gene3D" id="1.10.10.60">
    <property type="entry name" value="Homeodomain-like"/>
    <property type="match status" value="1"/>
</dbReference>
<organism evidence="11 12">
    <name type="scientific">Anaerospora hongkongensis</name>
    <dbReference type="NCBI Taxonomy" id="244830"/>
    <lineage>
        <taxon>Bacteria</taxon>
        <taxon>Bacillati</taxon>
        <taxon>Bacillota</taxon>
        <taxon>Negativicutes</taxon>
        <taxon>Selenomonadales</taxon>
        <taxon>Sporomusaceae</taxon>
        <taxon>Anaerospora</taxon>
    </lineage>
</organism>
<dbReference type="EMBL" id="SLUI01000007">
    <property type="protein sequence ID" value="TCL36950.1"/>
    <property type="molecule type" value="Genomic_DNA"/>
</dbReference>
<dbReference type="InterPro" id="IPR003593">
    <property type="entry name" value="AAA+_ATPase"/>
</dbReference>
<dbReference type="InterPro" id="IPR035965">
    <property type="entry name" value="PAS-like_dom_sf"/>
</dbReference>
<dbReference type="InterPro" id="IPR002912">
    <property type="entry name" value="ACT_dom"/>
</dbReference>
<sequence length="529" mass="59082">MPIIRWLLKTDDRIGMIQEVTQVFSLKGVSIRSMEVSTGQIFIKFSLDGPPDGKNSIEEALKQELLQHQDVQSIVTIPLQPHEQREKELQAVLEFTNEGIIGLSSEGAIRYINSAAAQLLRIDKDKVIGSPISCFTGPNTLFDELLTGKAFEHQQMFIPTPRGTLHYLCTGRPIQDENEQFVGAVATLKSMKSAKQLANSIMHNTKFEFRDIVYVSPSMKELIQIAQRVAATNCSILIGGESGTGKEMFAQAIHQASSRRLHPFVPINCAALPEALLESELFGYEDGAFSGARKGGKAGLFAAAHQGTLFLDEISELPLPLQGKLLRVLQEGIFRPLGGNRDVAVDVRILAATNRNLEEMVIAKQFRQDLYYRITVIPLQIPPLRQRPEDIPILLRHFHIKYGTELNRQLEFSPAALDALLQYGWPGNVRELQNVVLRAFHLTSGKEIDIENLLLTPDWENSAFHTKTSKKSLKQVIGNTEKFHLEQALRKHGTARGAAREIGISHTAVLTKIRRYGLAYLLNKDSSLR</sequence>
<evidence type="ECO:0000259" key="9">
    <source>
        <dbReference type="PROSITE" id="PS50112"/>
    </source>
</evidence>
<dbReference type="PROSITE" id="PS51671">
    <property type="entry name" value="ACT"/>
    <property type="match status" value="1"/>
</dbReference>
<evidence type="ECO:0000313" key="12">
    <source>
        <dbReference type="Proteomes" id="UP000295063"/>
    </source>
</evidence>
<evidence type="ECO:0000256" key="6">
    <source>
        <dbReference type="ARBA" id="ARBA00023163"/>
    </source>
</evidence>
<name>A0A4V2Q8J8_9FIRM</name>
<dbReference type="FunFam" id="3.40.50.300:FF:000006">
    <property type="entry name" value="DNA-binding transcriptional regulator NtrC"/>
    <property type="match status" value="1"/>
</dbReference>
<dbReference type="InterPro" id="IPR002078">
    <property type="entry name" value="Sigma_54_int"/>
</dbReference>
<dbReference type="PANTHER" id="PTHR32071">
    <property type="entry name" value="TRANSCRIPTIONAL REGULATORY PROTEIN"/>
    <property type="match status" value="1"/>
</dbReference>
<dbReference type="Pfam" id="PF25601">
    <property type="entry name" value="AAA_lid_14"/>
    <property type="match status" value="1"/>
</dbReference>
<keyword evidence="6" id="KW-0804">Transcription</keyword>
<evidence type="ECO:0000256" key="3">
    <source>
        <dbReference type="ARBA" id="ARBA00022840"/>
    </source>
</evidence>
<dbReference type="Pfam" id="PF00158">
    <property type="entry name" value="Sigma54_activat"/>
    <property type="match status" value="1"/>
</dbReference>
<dbReference type="Gene3D" id="3.40.50.300">
    <property type="entry name" value="P-loop containing nucleotide triphosphate hydrolases"/>
    <property type="match status" value="1"/>
</dbReference>
<keyword evidence="1" id="KW-0547">Nucleotide-binding</keyword>
<keyword evidence="12" id="KW-1185">Reference proteome</keyword>
<dbReference type="CDD" id="cd00009">
    <property type="entry name" value="AAA"/>
    <property type="match status" value="1"/>
</dbReference>
<dbReference type="SUPFAM" id="SSF46689">
    <property type="entry name" value="Homeodomain-like"/>
    <property type="match status" value="1"/>
</dbReference>
<dbReference type="PROSITE" id="PS50112">
    <property type="entry name" value="PAS"/>
    <property type="match status" value="1"/>
</dbReference>
<dbReference type="Pfam" id="PF00989">
    <property type="entry name" value="PAS"/>
    <property type="match status" value="1"/>
</dbReference>
<reference evidence="11 12" key="1">
    <citation type="submission" date="2019-03" db="EMBL/GenBank/DDBJ databases">
        <title>Genomic Encyclopedia of Type Strains, Phase IV (KMG-IV): sequencing the most valuable type-strain genomes for metagenomic binning, comparative biology and taxonomic classification.</title>
        <authorList>
            <person name="Goeker M."/>
        </authorList>
    </citation>
    <scope>NUCLEOTIDE SEQUENCE [LARGE SCALE GENOMIC DNA]</scope>
    <source>
        <strain evidence="11 12">DSM 15969</strain>
    </source>
</reference>
<evidence type="ECO:0000259" key="8">
    <source>
        <dbReference type="PROSITE" id="PS50045"/>
    </source>
</evidence>
<dbReference type="SUPFAM" id="SSF52540">
    <property type="entry name" value="P-loop containing nucleoside triphosphate hydrolases"/>
    <property type="match status" value="1"/>
</dbReference>
<dbReference type="InterPro" id="IPR025662">
    <property type="entry name" value="Sigma_54_int_dom_ATP-bd_1"/>
</dbReference>
<protein>
    <recommendedName>
        <fullName evidence="7">HTH-type transcriptional regulatory protein TyrR</fullName>
    </recommendedName>
</protein>
<dbReference type="CDD" id="cd00130">
    <property type="entry name" value="PAS"/>
    <property type="match status" value="1"/>
</dbReference>
<dbReference type="Proteomes" id="UP000295063">
    <property type="component" value="Unassembled WGS sequence"/>
</dbReference>
<keyword evidence="5" id="KW-0238">DNA-binding</keyword>
<dbReference type="InterPro" id="IPR009057">
    <property type="entry name" value="Homeodomain-like_sf"/>
</dbReference>
<keyword evidence="2" id="KW-0058">Aromatic hydrocarbons catabolism</keyword>
<evidence type="ECO:0000256" key="5">
    <source>
        <dbReference type="ARBA" id="ARBA00023125"/>
    </source>
</evidence>
<dbReference type="Gene3D" id="3.30.450.20">
    <property type="entry name" value="PAS domain"/>
    <property type="match status" value="1"/>
</dbReference>
<proteinExistence type="predicted"/>
<dbReference type="SUPFAM" id="SSF55785">
    <property type="entry name" value="PYP-like sensor domain (PAS domain)"/>
    <property type="match status" value="1"/>
</dbReference>
<dbReference type="GO" id="GO:0006355">
    <property type="term" value="P:regulation of DNA-templated transcription"/>
    <property type="evidence" value="ECO:0007669"/>
    <property type="project" value="InterPro"/>
</dbReference>
<evidence type="ECO:0000256" key="2">
    <source>
        <dbReference type="ARBA" id="ARBA00022797"/>
    </source>
</evidence>
<dbReference type="PROSITE" id="PS50045">
    <property type="entry name" value="SIGMA54_INTERACT_4"/>
    <property type="match status" value="1"/>
</dbReference>
<dbReference type="SMART" id="SM00382">
    <property type="entry name" value="AAA"/>
    <property type="match status" value="1"/>
</dbReference>